<name>A0ACC0ZZP4_9ROSI</name>
<dbReference type="Proteomes" id="UP001164250">
    <property type="component" value="Chromosome 13"/>
</dbReference>
<dbReference type="EMBL" id="CM047909">
    <property type="protein sequence ID" value="KAJ0079439.1"/>
    <property type="molecule type" value="Genomic_DNA"/>
</dbReference>
<sequence>MEKLAKISLVRHQILHNPRSTASQNDGFDDEKYVTPLITQAYYYVAEINIGMPSQKVFLVVDTIAGLIWTQCEPCTFGFWGCHPQEAPLFDPKKSASYARLSCTDRLCPINKGNMDNKFFKYSFTFTNDTKDTVDLGLVFGCSTYTHNLPIFINKYNKITGILGLNFSPLSLYKQLFYKIGGKFSYCIASLEDPLGAFQTHNLRFGDQVKIPSKPIPTTQYIVLADSDVCFLDVVDISVGPIRLMLPEGMFDAAKGRGMILDPASPLTVLRLDVYLLLIAGLKAYYDAQGMIQVPLKNNPTHFQLCYFIRPTIHPTLTFHFRGADFVVRSAYVTVLHLIVGAFCVALLPGLGGHSNLGAFHMQNIRIIQNGYNRSIQFYNTDCGADRF</sequence>
<accession>A0ACC0ZZP4</accession>
<proteinExistence type="predicted"/>
<evidence type="ECO:0000313" key="1">
    <source>
        <dbReference type="EMBL" id="KAJ0079439.1"/>
    </source>
</evidence>
<gene>
    <name evidence="1" type="ORF">Patl1_22587</name>
</gene>
<comment type="caution">
    <text evidence="1">The sequence shown here is derived from an EMBL/GenBank/DDBJ whole genome shotgun (WGS) entry which is preliminary data.</text>
</comment>
<keyword evidence="2" id="KW-1185">Reference proteome</keyword>
<protein>
    <submittedName>
        <fullName evidence="1">Uncharacterized protein</fullName>
    </submittedName>
</protein>
<organism evidence="1 2">
    <name type="scientific">Pistacia atlantica</name>
    <dbReference type="NCBI Taxonomy" id="434234"/>
    <lineage>
        <taxon>Eukaryota</taxon>
        <taxon>Viridiplantae</taxon>
        <taxon>Streptophyta</taxon>
        <taxon>Embryophyta</taxon>
        <taxon>Tracheophyta</taxon>
        <taxon>Spermatophyta</taxon>
        <taxon>Magnoliopsida</taxon>
        <taxon>eudicotyledons</taxon>
        <taxon>Gunneridae</taxon>
        <taxon>Pentapetalae</taxon>
        <taxon>rosids</taxon>
        <taxon>malvids</taxon>
        <taxon>Sapindales</taxon>
        <taxon>Anacardiaceae</taxon>
        <taxon>Pistacia</taxon>
    </lineage>
</organism>
<reference evidence="2" key="1">
    <citation type="journal article" date="2023" name="G3 (Bethesda)">
        <title>Genome assembly and association tests identify interacting loci associated with vigor, precocity, and sex in interspecific pistachio rootstocks.</title>
        <authorList>
            <person name="Palmer W."/>
            <person name="Jacygrad E."/>
            <person name="Sagayaradj S."/>
            <person name="Cavanaugh K."/>
            <person name="Han R."/>
            <person name="Bertier L."/>
            <person name="Beede B."/>
            <person name="Kafkas S."/>
            <person name="Golino D."/>
            <person name="Preece J."/>
            <person name="Michelmore R."/>
        </authorList>
    </citation>
    <scope>NUCLEOTIDE SEQUENCE [LARGE SCALE GENOMIC DNA]</scope>
</reference>
<evidence type="ECO:0000313" key="2">
    <source>
        <dbReference type="Proteomes" id="UP001164250"/>
    </source>
</evidence>